<gene>
    <name evidence="2" type="ORF">ANN_17796</name>
</gene>
<sequence length="117" mass="12957">MNEDRTDFNVDFCANTNEVDDLKTLFDSYGLRLVLCQPTRPGLNNSPGRHQSVYCNGAMSQFKPVKFGVPQGSVLGPVLFITYINDLPASIEDDCLDTFMFADDLALGISQDNDVSR</sequence>
<dbReference type="InterPro" id="IPR000477">
    <property type="entry name" value="RT_dom"/>
</dbReference>
<accession>A0ABQ8STY9</accession>
<dbReference type="PROSITE" id="PS50878">
    <property type="entry name" value="RT_POL"/>
    <property type="match status" value="1"/>
</dbReference>
<evidence type="ECO:0000313" key="3">
    <source>
        <dbReference type="Proteomes" id="UP001148838"/>
    </source>
</evidence>
<reference evidence="2 3" key="1">
    <citation type="journal article" date="2022" name="Allergy">
        <title>Genome assembly and annotation of Periplaneta americana reveal a comprehensive cockroach allergen profile.</title>
        <authorList>
            <person name="Wang L."/>
            <person name="Xiong Q."/>
            <person name="Saelim N."/>
            <person name="Wang L."/>
            <person name="Nong W."/>
            <person name="Wan A.T."/>
            <person name="Shi M."/>
            <person name="Liu X."/>
            <person name="Cao Q."/>
            <person name="Hui J.H.L."/>
            <person name="Sookrung N."/>
            <person name="Leung T.F."/>
            <person name="Tungtrongchitr A."/>
            <person name="Tsui S.K.W."/>
        </authorList>
    </citation>
    <scope>NUCLEOTIDE SEQUENCE [LARGE SCALE GENOMIC DNA]</scope>
    <source>
        <strain evidence="2">PWHHKU_190912</strain>
    </source>
</reference>
<comment type="caution">
    <text evidence="2">The sequence shown here is derived from an EMBL/GenBank/DDBJ whole genome shotgun (WGS) entry which is preliminary data.</text>
</comment>
<organism evidence="2 3">
    <name type="scientific">Periplaneta americana</name>
    <name type="common">American cockroach</name>
    <name type="synonym">Blatta americana</name>
    <dbReference type="NCBI Taxonomy" id="6978"/>
    <lineage>
        <taxon>Eukaryota</taxon>
        <taxon>Metazoa</taxon>
        <taxon>Ecdysozoa</taxon>
        <taxon>Arthropoda</taxon>
        <taxon>Hexapoda</taxon>
        <taxon>Insecta</taxon>
        <taxon>Pterygota</taxon>
        <taxon>Neoptera</taxon>
        <taxon>Polyneoptera</taxon>
        <taxon>Dictyoptera</taxon>
        <taxon>Blattodea</taxon>
        <taxon>Blattoidea</taxon>
        <taxon>Blattidae</taxon>
        <taxon>Blattinae</taxon>
        <taxon>Periplaneta</taxon>
    </lineage>
</organism>
<dbReference type="EMBL" id="JAJSOF020000021">
    <property type="protein sequence ID" value="KAJ4437651.1"/>
    <property type="molecule type" value="Genomic_DNA"/>
</dbReference>
<keyword evidence="3" id="KW-1185">Reference proteome</keyword>
<evidence type="ECO:0000259" key="1">
    <source>
        <dbReference type="PROSITE" id="PS50878"/>
    </source>
</evidence>
<proteinExistence type="predicted"/>
<dbReference type="Pfam" id="PF00078">
    <property type="entry name" value="RVT_1"/>
    <property type="match status" value="1"/>
</dbReference>
<feature type="domain" description="Reverse transcriptase" evidence="1">
    <location>
        <begin position="1"/>
        <end position="117"/>
    </location>
</feature>
<protein>
    <recommendedName>
        <fullName evidence="1">Reverse transcriptase domain-containing protein</fullName>
    </recommendedName>
</protein>
<name>A0ABQ8STY9_PERAM</name>
<evidence type="ECO:0000313" key="2">
    <source>
        <dbReference type="EMBL" id="KAJ4437651.1"/>
    </source>
</evidence>
<dbReference type="Proteomes" id="UP001148838">
    <property type="component" value="Unassembled WGS sequence"/>
</dbReference>